<proteinExistence type="predicted"/>
<evidence type="ECO:0000313" key="2">
    <source>
        <dbReference type="Proteomes" id="UP000184016"/>
    </source>
</evidence>
<sequence>MSHTTSPSLYDHFRSILNSLSTEYLVPDLGLQTANFLFLLESPHLQELKYGAPVSGSSGLSMTRHLFDSAYHSLPMGRLLLQHRKGELVDRRLYQVGLMNASNLPMQAAAYSAQTRSKFPEIMEILESLRSANQRDIYPREEWNIVQDLLLANLRKRLTALYERRLILVPCGRFAQKFFRLSQVHSPNWLVVNGIPHPSYNGFSQPRYQKEVAYMKQLFEKVVNKADRQD</sequence>
<organism evidence="1 2">
    <name type="scientific">Alicyclobacillus tolerans</name>
    <dbReference type="NCBI Taxonomy" id="90970"/>
    <lineage>
        <taxon>Bacteria</taxon>
        <taxon>Bacillati</taxon>
        <taxon>Bacillota</taxon>
        <taxon>Bacilli</taxon>
        <taxon>Bacillales</taxon>
        <taxon>Alicyclobacillaceae</taxon>
        <taxon>Alicyclobacillus</taxon>
    </lineage>
</organism>
<dbReference type="Proteomes" id="UP000184016">
    <property type="component" value="Unassembled WGS sequence"/>
</dbReference>
<accession>A0A1M6P018</accession>
<reference evidence="2" key="1">
    <citation type="submission" date="2016-11" db="EMBL/GenBank/DDBJ databases">
        <authorList>
            <person name="Varghese N."/>
            <person name="Submissions S."/>
        </authorList>
    </citation>
    <scope>NUCLEOTIDE SEQUENCE [LARGE SCALE GENOMIC DNA]</scope>
    <source>
        <strain evidence="2">USBA-503</strain>
    </source>
</reference>
<dbReference type="OrthoDB" id="5066079at2"/>
<evidence type="ECO:0008006" key="3">
    <source>
        <dbReference type="Google" id="ProtNLM"/>
    </source>
</evidence>
<keyword evidence="2" id="KW-1185">Reference proteome</keyword>
<dbReference type="EMBL" id="FRAF01000007">
    <property type="protein sequence ID" value="SHK01315.1"/>
    <property type="molecule type" value="Genomic_DNA"/>
</dbReference>
<gene>
    <name evidence="1" type="ORF">SAMN05443507_10743</name>
</gene>
<dbReference type="AlphaFoldDB" id="A0A1M6P018"/>
<name>A0A1M6P018_9BACL</name>
<evidence type="ECO:0000313" key="1">
    <source>
        <dbReference type="EMBL" id="SHK01315.1"/>
    </source>
</evidence>
<protein>
    <recommendedName>
        <fullName evidence="3">Uracil DNA glycosylase superfamily protein</fullName>
    </recommendedName>
</protein>
<dbReference type="RefSeq" id="WP_129583526.1">
    <property type="nucleotide sequence ID" value="NZ_FRAF01000007.1"/>
</dbReference>